<dbReference type="GO" id="GO:0052621">
    <property type="term" value="F:diguanylate cyclase activity"/>
    <property type="evidence" value="ECO:0007669"/>
    <property type="project" value="UniProtKB-EC"/>
</dbReference>
<evidence type="ECO:0000256" key="5">
    <source>
        <dbReference type="ARBA" id="ARBA00022989"/>
    </source>
</evidence>
<dbReference type="SMART" id="SM00267">
    <property type="entry name" value="GGDEF"/>
    <property type="match status" value="1"/>
</dbReference>
<feature type="transmembrane region" description="Helical" evidence="8">
    <location>
        <begin position="103"/>
        <end position="122"/>
    </location>
</feature>
<dbReference type="GO" id="GO:0005886">
    <property type="term" value="C:plasma membrane"/>
    <property type="evidence" value="ECO:0007669"/>
    <property type="project" value="UniProtKB-SubCell"/>
</dbReference>
<dbReference type="PANTHER" id="PTHR45138:SF9">
    <property type="entry name" value="DIGUANYLATE CYCLASE DGCM-RELATED"/>
    <property type="match status" value="1"/>
</dbReference>
<comment type="subcellular location">
    <subcellularLocation>
        <location evidence="1">Cell membrane</location>
        <topology evidence="1">Multi-pass membrane protein</topology>
    </subcellularLocation>
</comment>
<dbReference type="Pfam" id="PF07694">
    <property type="entry name" value="5TM-5TMR_LYT"/>
    <property type="match status" value="1"/>
</dbReference>
<dbReference type="PANTHER" id="PTHR45138">
    <property type="entry name" value="REGULATORY COMPONENTS OF SENSORY TRANSDUCTION SYSTEM"/>
    <property type="match status" value="1"/>
</dbReference>
<comment type="catalytic activity">
    <reaction evidence="7">
        <text>2 GTP = 3',3'-c-di-GMP + 2 diphosphate</text>
        <dbReference type="Rhea" id="RHEA:24898"/>
        <dbReference type="ChEBI" id="CHEBI:33019"/>
        <dbReference type="ChEBI" id="CHEBI:37565"/>
        <dbReference type="ChEBI" id="CHEBI:58805"/>
        <dbReference type="EC" id="2.7.7.65"/>
    </reaction>
</comment>
<dbReference type="EMBL" id="CP066786">
    <property type="protein sequence ID" value="QQM31958.1"/>
    <property type="molecule type" value="Genomic_DNA"/>
</dbReference>
<feature type="transmembrane region" description="Helical" evidence="8">
    <location>
        <begin position="71"/>
        <end position="97"/>
    </location>
</feature>
<protein>
    <recommendedName>
        <fullName evidence="2">diguanylate cyclase</fullName>
        <ecNumber evidence="2">2.7.7.65</ecNumber>
    </recommendedName>
</protein>
<dbReference type="SUPFAM" id="SSF55073">
    <property type="entry name" value="Nucleotide cyclase"/>
    <property type="match status" value="1"/>
</dbReference>
<evidence type="ECO:0000313" key="11">
    <source>
        <dbReference type="Proteomes" id="UP000596083"/>
    </source>
</evidence>
<dbReference type="AlphaFoldDB" id="A0A7T7HMH3"/>
<name>A0A7T7HMH3_9HYPH</name>
<dbReference type="RefSeq" id="WP_200337436.1">
    <property type="nucleotide sequence ID" value="NZ_CP066786.1"/>
</dbReference>
<dbReference type="EC" id="2.7.7.65" evidence="2"/>
<dbReference type="PROSITE" id="PS50887">
    <property type="entry name" value="GGDEF"/>
    <property type="match status" value="1"/>
</dbReference>
<proteinExistence type="predicted"/>
<sequence>MIESFGILASMLEKVGLAALVILTYRAILRSRLPSLWSGPAIGVLFSFGAAITMIDPLVVGPGIIVDIRVVMVGLAALFGGFWAALIACIVAVAVRISIGGAGMLPGTVSIIMAAVIALVFVRIRGSRRDLGNLALLGLAISLSLSSVLLMPLDFVINTAAKSLPVLIVRNVLGTMILGYLLAMEENREVEHNTFKELAERDALTGLSNRRALEVLERRNPNHDTTELFCVIMFDLDHFKTVNDTHGHSFGDAVLARFAEIISRRIRGSDLVVRYGGEEFCVILNDALLSNAARIAEDIRQQLAGEVFGGDVTVTVSAGVAQSSEDEPSVYPVIKNADKALYEAKRDGRNRVAIHAE</sequence>
<evidence type="ECO:0000313" key="10">
    <source>
        <dbReference type="EMBL" id="QQM31958.1"/>
    </source>
</evidence>
<dbReference type="InterPro" id="IPR050469">
    <property type="entry name" value="Diguanylate_Cyclase"/>
</dbReference>
<feature type="domain" description="GGDEF" evidence="9">
    <location>
        <begin position="227"/>
        <end position="357"/>
    </location>
</feature>
<feature type="transmembrane region" description="Helical" evidence="8">
    <location>
        <begin position="40"/>
        <end position="59"/>
    </location>
</feature>
<feature type="transmembrane region" description="Helical" evidence="8">
    <location>
        <begin position="7"/>
        <end position="28"/>
    </location>
</feature>
<dbReference type="CDD" id="cd01949">
    <property type="entry name" value="GGDEF"/>
    <property type="match status" value="1"/>
</dbReference>
<dbReference type="NCBIfam" id="TIGR00254">
    <property type="entry name" value="GGDEF"/>
    <property type="match status" value="1"/>
</dbReference>
<evidence type="ECO:0000256" key="4">
    <source>
        <dbReference type="ARBA" id="ARBA00022692"/>
    </source>
</evidence>
<dbReference type="GO" id="GO:0071555">
    <property type="term" value="P:cell wall organization"/>
    <property type="evidence" value="ECO:0007669"/>
    <property type="project" value="InterPro"/>
</dbReference>
<dbReference type="FunFam" id="3.30.70.270:FF:000001">
    <property type="entry name" value="Diguanylate cyclase domain protein"/>
    <property type="match status" value="1"/>
</dbReference>
<evidence type="ECO:0000256" key="7">
    <source>
        <dbReference type="ARBA" id="ARBA00034247"/>
    </source>
</evidence>
<evidence type="ECO:0000259" key="9">
    <source>
        <dbReference type="PROSITE" id="PS50887"/>
    </source>
</evidence>
<dbReference type="Proteomes" id="UP000596083">
    <property type="component" value="Chromosome"/>
</dbReference>
<feature type="transmembrane region" description="Helical" evidence="8">
    <location>
        <begin position="134"/>
        <end position="157"/>
    </location>
</feature>
<keyword evidence="5 8" id="KW-1133">Transmembrane helix</keyword>
<reference evidence="10 11" key="1">
    <citation type="submission" date="2020-12" db="EMBL/GenBank/DDBJ databases">
        <authorList>
            <person name="Zheng R.K."/>
            <person name="Sun C.M."/>
        </authorList>
    </citation>
    <scope>NUCLEOTIDE SEQUENCE [LARGE SCALE GENOMIC DNA]</scope>
    <source>
        <strain evidence="10 11">ZRK001</strain>
    </source>
</reference>
<evidence type="ECO:0000256" key="1">
    <source>
        <dbReference type="ARBA" id="ARBA00004651"/>
    </source>
</evidence>
<keyword evidence="6 8" id="KW-0472">Membrane</keyword>
<evidence type="ECO:0000256" key="2">
    <source>
        <dbReference type="ARBA" id="ARBA00012528"/>
    </source>
</evidence>
<accession>A0A7T7HMH3</accession>
<dbReference type="GO" id="GO:0000155">
    <property type="term" value="F:phosphorelay sensor kinase activity"/>
    <property type="evidence" value="ECO:0007669"/>
    <property type="project" value="InterPro"/>
</dbReference>
<gene>
    <name evidence="10" type="ORF">JET14_07295</name>
</gene>
<dbReference type="InterPro" id="IPR043128">
    <property type="entry name" value="Rev_trsase/Diguanyl_cyclase"/>
</dbReference>
<evidence type="ECO:0000256" key="8">
    <source>
        <dbReference type="SAM" id="Phobius"/>
    </source>
</evidence>
<dbReference type="Gene3D" id="3.30.70.270">
    <property type="match status" value="1"/>
</dbReference>
<dbReference type="Pfam" id="PF00990">
    <property type="entry name" value="GGDEF"/>
    <property type="match status" value="1"/>
</dbReference>
<keyword evidence="3" id="KW-1003">Cell membrane</keyword>
<evidence type="ECO:0000256" key="6">
    <source>
        <dbReference type="ARBA" id="ARBA00023136"/>
    </source>
</evidence>
<dbReference type="InterPro" id="IPR011620">
    <property type="entry name" value="Sig_transdc_His_kinase_LytS_TM"/>
</dbReference>
<dbReference type="InterPro" id="IPR029787">
    <property type="entry name" value="Nucleotide_cyclase"/>
</dbReference>
<organism evidence="10 11">
    <name type="scientific">Martelella lutilitoris</name>
    <dbReference type="NCBI Taxonomy" id="2583532"/>
    <lineage>
        <taxon>Bacteria</taxon>
        <taxon>Pseudomonadati</taxon>
        <taxon>Pseudomonadota</taxon>
        <taxon>Alphaproteobacteria</taxon>
        <taxon>Hyphomicrobiales</taxon>
        <taxon>Aurantimonadaceae</taxon>
        <taxon>Martelella</taxon>
    </lineage>
</organism>
<feature type="transmembrane region" description="Helical" evidence="8">
    <location>
        <begin position="163"/>
        <end position="183"/>
    </location>
</feature>
<evidence type="ECO:0000256" key="3">
    <source>
        <dbReference type="ARBA" id="ARBA00022475"/>
    </source>
</evidence>
<dbReference type="InterPro" id="IPR000160">
    <property type="entry name" value="GGDEF_dom"/>
</dbReference>
<dbReference type="KEGG" id="mlut:JET14_07295"/>
<keyword evidence="4 8" id="KW-0812">Transmembrane</keyword>